<evidence type="ECO:0000313" key="3">
    <source>
        <dbReference type="Proteomes" id="UP001589716"/>
    </source>
</evidence>
<evidence type="ECO:0000256" key="1">
    <source>
        <dbReference type="SAM" id="SignalP"/>
    </source>
</evidence>
<sequence>MRKTAALAATIAVLGLTAHPADAAPFWNKSVKCTQTDPDGRTVPTRVGNHELGWNHFSGKHNIKKCGIVNAAIAGKVDKKNGARLEYWGVAVNGGRQVKIIVIAQYAQKTADARYDAGRGQKIGVITAYCKGVNKCPNWINE</sequence>
<feature type="chain" id="PRO_5046594240" evidence="1">
    <location>
        <begin position="24"/>
        <end position="142"/>
    </location>
</feature>
<feature type="signal peptide" evidence="1">
    <location>
        <begin position="1"/>
        <end position="23"/>
    </location>
</feature>
<reference evidence="2 3" key="1">
    <citation type="submission" date="2024-09" db="EMBL/GenBank/DDBJ databases">
        <authorList>
            <person name="Sun Q."/>
            <person name="Mori K."/>
        </authorList>
    </citation>
    <scope>NUCLEOTIDE SEQUENCE [LARGE SCALE GENOMIC DNA]</scope>
    <source>
        <strain evidence="2 3">JCM 4414</strain>
    </source>
</reference>
<proteinExistence type="predicted"/>
<dbReference type="Proteomes" id="UP001589716">
    <property type="component" value="Unassembled WGS sequence"/>
</dbReference>
<name>A0ABV5QTE2_9ACTN</name>
<protein>
    <submittedName>
        <fullName evidence="2">Uncharacterized protein</fullName>
    </submittedName>
</protein>
<gene>
    <name evidence="2" type="ORF">ACFFTP_21715</name>
</gene>
<evidence type="ECO:0000313" key="2">
    <source>
        <dbReference type="EMBL" id="MFB9556797.1"/>
    </source>
</evidence>
<keyword evidence="3" id="KW-1185">Reference proteome</keyword>
<comment type="caution">
    <text evidence="2">The sequence shown here is derived from an EMBL/GenBank/DDBJ whole genome shotgun (WGS) entry which is preliminary data.</text>
</comment>
<accession>A0ABV5QTE2</accession>
<dbReference type="RefSeq" id="WP_345484757.1">
    <property type="nucleotide sequence ID" value="NZ_BAAAWU010000001.1"/>
</dbReference>
<dbReference type="EMBL" id="JBHMCT010000013">
    <property type="protein sequence ID" value="MFB9556797.1"/>
    <property type="molecule type" value="Genomic_DNA"/>
</dbReference>
<keyword evidence="1" id="KW-0732">Signal</keyword>
<organism evidence="2 3">
    <name type="scientific">Streptomyces roseoviridis</name>
    <dbReference type="NCBI Taxonomy" id="67361"/>
    <lineage>
        <taxon>Bacteria</taxon>
        <taxon>Bacillati</taxon>
        <taxon>Actinomycetota</taxon>
        <taxon>Actinomycetes</taxon>
        <taxon>Kitasatosporales</taxon>
        <taxon>Streptomycetaceae</taxon>
        <taxon>Streptomyces</taxon>
    </lineage>
</organism>